<proteinExistence type="predicted"/>
<organism evidence="16 17">
    <name type="scientific">Salvia divinorum</name>
    <name type="common">Maria pastora</name>
    <name type="synonym">Diviner's sage</name>
    <dbReference type="NCBI Taxonomy" id="28513"/>
    <lineage>
        <taxon>Eukaryota</taxon>
        <taxon>Viridiplantae</taxon>
        <taxon>Streptophyta</taxon>
        <taxon>Embryophyta</taxon>
        <taxon>Tracheophyta</taxon>
        <taxon>Spermatophyta</taxon>
        <taxon>Magnoliopsida</taxon>
        <taxon>eudicotyledons</taxon>
        <taxon>Gunneridae</taxon>
        <taxon>Pentapetalae</taxon>
        <taxon>asterids</taxon>
        <taxon>lamiids</taxon>
        <taxon>Lamiales</taxon>
        <taxon>Lamiaceae</taxon>
        <taxon>Nepetoideae</taxon>
        <taxon>Mentheae</taxon>
        <taxon>Salviinae</taxon>
        <taxon>Salvia</taxon>
        <taxon>Salvia subgen. Calosphace</taxon>
    </lineage>
</organism>
<dbReference type="Gene3D" id="3.40.50.620">
    <property type="entry name" value="HUPs"/>
    <property type="match status" value="1"/>
</dbReference>
<reference evidence="16 17" key="1">
    <citation type="submission" date="2024-06" db="EMBL/GenBank/DDBJ databases">
        <title>A chromosome level genome sequence of Diviner's sage (Salvia divinorum).</title>
        <authorList>
            <person name="Ford S.A."/>
            <person name="Ro D.-K."/>
            <person name="Ness R.W."/>
            <person name="Phillips M.A."/>
        </authorList>
    </citation>
    <scope>NUCLEOTIDE SEQUENCE [LARGE SCALE GENOMIC DNA]</scope>
    <source>
        <strain evidence="16">SAF-2024a</strain>
        <tissue evidence="16">Leaf</tissue>
    </source>
</reference>
<dbReference type="InterPro" id="IPR002500">
    <property type="entry name" value="PAPS_reduct_dom"/>
</dbReference>
<evidence type="ECO:0000256" key="3">
    <source>
        <dbReference type="ARBA" id="ARBA00022630"/>
    </source>
</evidence>
<evidence type="ECO:0000256" key="1">
    <source>
        <dbReference type="ARBA" id="ARBA00004726"/>
    </source>
</evidence>
<evidence type="ECO:0000256" key="12">
    <source>
        <dbReference type="ARBA" id="ARBA00049494"/>
    </source>
</evidence>
<evidence type="ECO:0000256" key="7">
    <source>
        <dbReference type="ARBA" id="ARBA00022741"/>
    </source>
</evidence>
<evidence type="ECO:0000259" key="14">
    <source>
        <dbReference type="Pfam" id="PF01507"/>
    </source>
</evidence>
<comment type="pathway">
    <text evidence="1">Cofactor biosynthesis; FAD biosynthesis; FAD from FMN: step 1/1.</text>
</comment>
<dbReference type="Pfam" id="PF24102">
    <property type="entry name" value="FLAD1_M"/>
    <property type="match status" value="1"/>
</dbReference>
<gene>
    <name evidence="16" type="ORF">AAHA92_17506</name>
</gene>
<evidence type="ECO:0000256" key="6">
    <source>
        <dbReference type="ARBA" id="ARBA00022695"/>
    </source>
</evidence>
<keyword evidence="3" id="KW-0285">Flavoprotein</keyword>
<dbReference type="FunFam" id="3.40.980.10:FF:000010">
    <property type="entry name" value="Phosphoadenosine phosphosulfate reductase family protein"/>
    <property type="match status" value="1"/>
</dbReference>
<evidence type="ECO:0000256" key="10">
    <source>
        <dbReference type="ARBA" id="ARBA00031145"/>
    </source>
</evidence>
<evidence type="ECO:0000256" key="8">
    <source>
        <dbReference type="ARBA" id="ARBA00022827"/>
    </source>
</evidence>
<keyword evidence="5 16" id="KW-0808">Transferase</keyword>
<dbReference type="GO" id="GO:0003919">
    <property type="term" value="F:FMN adenylyltransferase activity"/>
    <property type="evidence" value="ECO:0007669"/>
    <property type="project" value="UniProtKB-EC"/>
</dbReference>
<evidence type="ECO:0000313" key="16">
    <source>
        <dbReference type="EMBL" id="KAL1549394.1"/>
    </source>
</evidence>
<dbReference type="Pfam" id="PF01507">
    <property type="entry name" value="PAPS_reduct"/>
    <property type="match status" value="1"/>
</dbReference>
<dbReference type="SUPFAM" id="SSF53218">
    <property type="entry name" value="Molybdenum cofactor biosynthesis proteins"/>
    <property type="match status" value="1"/>
</dbReference>
<keyword evidence="17" id="KW-1185">Reference proteome</keyword>
<protein>
    <recommendedName>
        <fullName evidence="2">FAD synthase</fullName>
        <ecNumber evidence="2">2.7.7.2</ecNumber>
    </recommendedName>
    <alternativeName>
        <fullName evidence="10">FAD pyrophosphorylase</fullName>
    </alternativeName>
    <alternativeName>
        <fullName evidence="11">FMN adenylyltransferase</fullName>
    </alternativeName>
</protein>
<feature type="domain" description="MoaB/Mog" evidence="13">
    <location>
        <begin position="268"/>
        <end position="366"/>
    </location>
</feature>
<evidence type="ECO:0000256" key="9">
    <source>
        <dbReference type="ARBA" id="ARBA00022840"/>
    </source>
</evidence>
<dbReference type="EMBL" id="JBEAFC010000007">
    <property type="protein sequence ID" value="KAL1549394.1"/>
    <property type="molecule type" value="Genomic_DNA"/>
</dbReference>
<dbReference type="InterPro" id="IPR014729">
    <property type="entry name" value="Rossmann-like_a/b/a_fold"/>
</dbReference>
<evidence type="ECO:0000256" key="4">
    <source>
        <dbReference type="ARBA" id="ARBA00022643"/>
    </source>
</evidence>
<dbReference type="PANTHER" id="PTHR23293">
    <property type="entry name" value="FAD SYNTHETASE-RELATED FMN ADENYLYLTRANSFERASE"/>
    <property type="match status" value="1"/>
</dbReference>
<dbReference type="InterPro" id="IPR001453">
    <property type="entry name" value="MoaB/Mog_dom"/>
</dbReference>
<dbReference type="InterPro" id="IPR056596">
    <property type="entry name" value="FLAD1_M"/>
</dbReference>
<dbReference type="InterPro" id="IPR036425">
    <property type="entry name" value="MoaB/Mog-like_dom_sf"/>
</dbReference>
<dbReference type="Gene3D" id="3.40.980.10">
    <property type="entry name" value="MoaB/Mog-like domain"/>
    <property type="match status" value="1"/>
</dbReference>
<dbReference type="Proteomes" id="UP001567538">
    <property type="component" value="Unassembled WGS sequence"/>
</dbReference>
<dbReference type="EC" id="2.7.7.2" evidence="2"/>
<evidence type="ECO:0000256" key="5">
    <source>
        <dbReference type="ARBA" id="ARBA00022679"/>
    </source>
</evidence>
<evidence type="ECO:0000259" key="13">
    <source>
        <dbReference type="Pfam" id="PF00994"/>
    </source>
</evidence>
<comment type="caution">
    <text evidence="16">The sequence shown here is derived from an EMBL/GenBank/DDBJ whole genome shotgun (WGS) entry which is preliminary data.</text>
</comment>
<sequence length="510" mass="56884">MEIDKAIKECDDRRLKTKYSNAIYVIQRALALYSVEELALSFNGGKDSTVLLHLLRAGYYLHMAGRNMSFGNHGDAETTLPIRTIYFESPTVFPEINSFTYETASIFRLQMDIVRSDFKSGLEALLKAKPIRAFFLGVRIGDPTAVGQEQFSPSSPGWPPFMRVNPILDWSYRDVWEFLLTCKVSYCSLYDQGYTSIGSIHNTVPNALLSQSKSTSSEDKFKPAYMLSDGRLERAGRAKNFISQPSSAAVKGVKNEDHFMKSMFTASVIAVGEEILFGTVEDPMRSILSRKLHSIGWAVSHVAVIRNDIDSVADEVERQKSMTDMVFIYGGFGSLPSDVTAAGVAKAFGVRMAPEKEFEEYLQHLMGEKCTVDRNEMAKLPEGITELLHHDNLSVPLIKCQNVIILTATNVEELEQEWDCLIELTRSHGYLLMTGPFVSKRLATTLSDVEIAEPLSEICMEFPDLVIGGYRVSRRGPVVVTFKGKDKARSSAAIAALCKKFHHGTFSEID</sequence>
<keyword evidence="8" id="KW-0274">FAD</keyword>
<evidence type="ECO:0000259" key="15">
    <source>
        <dbReference type="Pfam" id="PF24102"/>
    </source>
</evidence>
<feature type="domain" description="FAD synthase middle" evidence="15">
    <location>
        <begin position="436"/>
        <end position="505"/>
    </location>
</feature>
<dbReference type="SUPFAM" id="SSF52402">
    <property type="entry name" value="Adenine nucleotide alpha hydrolases-like"/>
    <property type="match status" value="1"/>
</dbReference>
<keyword evidence="7" id="KW-0547">Nucleotide-binding</keyword>
<keyword evidence="9" id="KW-0067">ATP-binding</keyword>
<dbReference type="CDD" id="cd23948">
    <property type="entry name" value="FAD_synthase"/>
    <property type="match status" value="1"/>
</dbReference>
<feature type="domain" description="Phosphoadenosine phosphosulphate reductase" evidence="14">
    <location>
        <begin position="125"/>
        <end position="205"/>
    </location>
</feature>
<dbReference type="GO" id="GO:0005524">
    <property type="term" value="F:ATP binding"/>
    <property type="evidence" value="ECO:0007669"/>
    <property type="project" value="UniProtKB-KW"/>
</dbReference>
<name>A0ABD1GZ13_SALDI</name>
<comment type="catalytic activity">
    <reaction evidence="12">
        <text>FMN + ATP + H(+) = FAD + diphosphate</text>
        <dbReference type="Rhea" id="RHEA:17237"/>
        <dbReference type="ChEBI" id="CHEBI:15378"/>
        <dbReference type="ChEBI" id="CHEBI:30616"/>
        <dbReference type="ChEBI" id="CHEBI:33019"/>
        <dbReference type="ChEBI" id="CHEBI:57692"/>
        <dbReference type="ChEBI" id="CHEBI:58210"/>
        <dbReference type="EC" id="2.7.7.2"/>
    </reaction>
</comment>
<dbReference type="Pfam" id="PF00994">
    <property type="entry name" value="MoCF_biosynth"/>
    <property type="match status" value="1"/>
</dbReference>
<evidence type="ECO:0000313" key="17">
    <source>
        <dbReference type="Proteomes" id="UP001567538"/>
    </source>
</evidence>
<dbReference type="AlphaFoldDB" id="A0ABD1GZ13"/>
<evidence type="ECO:0000256" key="11">
    <source>
        <dbReference type="ARBA" id="ARBA00031871"/>
    </source>
</evidence>
<dbReference type="FunFam" id="3.40.50.620:FF:000135">
    <property type="entry name" value="Phosphoadenosine phosphosulfate reductase family protein"/>
    <property type="match status" value="1"/>
</dbReference>
<keyword evidence="6 16" id="KW-0548">Nucleotidyltransferase</keyword>
<keyword evidence="4" id="KW-0288">FMN</keyword>
<evidence type="ECO:0000256" key="2">
    <source>
        <dbReference type="ARBA" id="ARBA00012393"/>
    </source>
</evidence>
<dbReference type="PANTHER" id="PTHR23293:SF9">
    <property type="entry name" value="FAD SYNTHASE"/>
    <property type="match status" value="1"/>
</dbReference>
<accession>A0ABD1GZ13</accession>